<name>A0A5C3N4P4_9AGAM</name>
<sequence length="163" mass="18096">MDASDVGRYGTLKFMKRTDVNAVAAVFPIDEEEVTFGRDPRCDVRLYYGSVSAVHCKIVFQDRKAFLVVLGTNGLLIDDSPVYPSSNPSSPTTIPLSTNSKIEIHGKVFVFQYPPKELRPILLATPARKGRVRMSMIQSAQVFTPRPSNDPGENLRVLQSPIK</sequence>
<dbReference type="EMBL" id="ML213508">
    <property type="protein sequence ID" value="TFK52759.1"/>
    <property type="molecule type" value="Genomic_DNA"/>
</dbReference>
<accession>A0A5C3N4P4</accession>
<evidence type="ECO:0000256" key="1">
    <source>
        <dbReference type="SAM" id="MobiDB-lite"/>
    </source>
</evidence>
<reference evidence="3 4" key="1">
    <citation type="journal article" date="2019" name="Nat. Ecol. Evol.">
        <title>Megaphylogeny resolves global patterns of mushroom evolution.</title>
        <authorList>
            <person name="Varga T."/>
            <person name="Krizsan K."/>
            <person name="Foldi C."/>
            <person name="Dima B."/>
            <person name="Sanchez-Garcia M."/>
            <person name="Sanchez-Ramirez S."/>
            <person name="Szollosi G.J."/>
            <person name="Szarkandi J.G."/>
            <person name="Papp V."/>
            <person name="Albert L."/>
            <person name="Andreopoulos W."/>
            <person name="Angelini C."/>
            <person name="Antonin V."/>
            <person name="Barry K.W."/>
            <person name="Bougher N.L."/>
            <person name="Buchanan P."/>
            <person name="Buyck B."/>
            <person name="Bense V."/>
            <person name="Catcheside P."/>
            <person name="Chovatia M."/>
            <person name="Cooper J."/>
            <person name="Damon W."/>
            <person name="Desjardin D."/>
            <person name="Finy P."/>
            <person name="Geml J."/>
            <person name="Haridas S."/>
            <person name="Hughes K."/>
            <person name="Justo A."/>
            <person name="Karasinski D."/>
            <person name="Kautmanova I."/>
            <person name="Kiss B."/>
            <person name="Kocsube S."/>
            <person name="Kotiranta H."/>
            <person name="LaButti K.M."/>
            <person name="Lechner B.E."/>
            <person name="Liimatainen K."/>
            <person name="Lipzen A."/>
            <person name="Lukacs Z."/>
            <person name="Mihaltcheva S."/>
            <person name="Morgado L.N."/>
            <person name="Niskanen T."/>
            <person name="Noordeloos M.E."/>
            <person name="Ohm R.A."/>
            <person name="Ortiz-Santana B."/>
            <person name="Ovrebo C."/>
            <person name="Racz N."/>
            <person name="Riley R."/>
            <person name="Savchenko A."/>
            <person name="Shiryaev A."/>
            <person name="Soop K."/>
            <person name="Spirin V."/>
            <person name="Szebenyi C."/>
            <person name="Tomsovsky M."/>
            <person name="Tulloss R.E."/>
            <person name="Uehling J."/>
            <person name="Grigoriev I.V."/>
            <person name="Vagvolgyi C."/>
            <person name="Papp T."/>
            <person name="Martin F.M."/>
            <person name="Miettinen O."/>
            <person name="Hibbett D.S."/>
            <person name="Nagy L.G."/>
        </authorList>
    </citation>
    <scope>NUCLEOTIDE SEQUENCE [LARGE SCALE GENOMIC DNA]</scope>
    <source>
        <strain evidence="3 4">OMC1185</strain>
    </source>
</reference>
<gene>
    <name evidence="3" type="ORF">OE88DRAFT_1627539</name>
</gene>
<dbReference type="SUPFAM" id="SSF49879">
    <property type="entry name" value="SMAD/FHA domain"/>
    <property type="match status" value="1"/>
</dbReference>
<protein>
    <recommendedName>
        <fullName evidence="2">FHA domain-containing protein</fullName>
    </recommendedName>
</protein>
<dbReference type="PROSITE" id="PS50006">
    <property type="entry name" value="FHA_DOMAIN"/>
    <property type="match status" value="1"/>
</dbReference>
<dbReference type="Proteomes" id="UP000305948">
    <property type="component" value="Unassembled WGS sequence"/>
</dbReference>
<proteinExistence type="predicted"/>
<dbReference type="AlphaFoldDB" id="A0A5C3N4P4"/>
<dbReference type="InterPro" id="IPR008984">
    <property type="entry name" value="SMAD_FHA_dom_sf"/>
</dbReference>
<feature type="region of interest" description="Disordered" evidence="1">
    <location>
        <begin position="144"/>
        <end position="163"/>
    </location>
</feature>
<feature type="non-terminal residue" evidence="3">
    <location>
        <position position="163"/>
    </location>
</feature>
<dbReference type="Gene3D" id="2.60.200.20">
    <property type="match status" value="1"/>
</dbReference>
<dbReference type="STRING" id="5364.A0A5C3N4P4"/>
<organism evidence="3 4">
    <name type="scientific">Heliocybe sulcata</name>
    <dbReference type="NCBI Taxonomy" id="5364"/>
    <lineage>
        <taxon>Eukaryota</taxon>
        <taxon>Fungi</taxon>
        <taxon>Dikarya</taxon>
        <taxon>Basidiomycota</taxon>
        <taxon>Agaricomycotina</taxon>
        <taxon>Agaricomycetes</taxon>
        <taxon>Gloeophyllales</taxon>
        <taxon>Gloeophyllaceae</taxon>
        <taxon>Heliocybe</taxon>
    </lineage>
</organism>
<feature type="domain" description="FHA" evidence="2">
    <location>
        <begin position="34"/>
        <end position="82"/>
    </location>
</feature>
<dbReference type="SMART" id="SM00240">
    <property type="entry name" value="FHA"/>
    <property type="match status" value="1"/>
</dbReference>
<dbReference type="OrthoDB" id="6288785at2759"/>
<evidence type="ECO:0000259" key="2">
    <source>
        <dbReference type="PROSITE" id="PS50006"/>
    </source>
</evidence>
<dbReference type="Pfam" id="PF00498">
    <property type="entry name" value="FHA"/>
    <property type="match status" value="1"/>
</dbReference>
<dbReference type="CDD" id="cd22673">
    <property type="entry name" value="FHA_Ki67"/>
    <property type="match status" value="1"/>
</dbReference>
<keyword evidence="4" id="KW-1185">Reference proteome</keyword>
<evidence type="ECO:0000313" key="3">
    <source>
        <dbReference type="EMBL" id="TFK52759.1"/>
    </source>
</evidence>
<dbReference type="InterPro" id="IPR000253">
    <property type="entry name" value="FHA_dom"/>
</dbReference>
<evidence type="ECO:0000313" key="4">
    <source>
        <dbReference type="Proteomes" id="UP000305948"/>
    </source>
</evidence>